<protein>
    <submittedName>
        <fullName evidence="3">SDR family oxidoreductase</fullName>
    </submittedName>
</protein>
<dbReference type="Pfam" id="PF01370">
    <property type="entry name" value="Epimerase"/>
    <property type="match status" value="1"/>
</dbReference>
<proteinExistence type="inferred from homology"/>
<dbReference type="CDD" id="cd05256">
    <property type="entry name" value="UDP_AE_SDR_e"/>
    <property type="match status" value="1"/>
</dbReference>
<keyword evidence="4" id="KW-1185">Reference proteome</keyword>
<dbReference type="InterPro" id="IPR001509">
    <property type="entry name" value="Epimerase_deHydtase"/>
</dbReference>
<organism evidence="3 4">
    <name type="scientific">Crassaminicella indica</name>
    <dbReference type="NCBI Taxonomy" id="2855394"/>
    <lineage>
        <taxon>Bacteria</taxon>
        <taxon>Bacillati</taxon>
        <taxon>Bacillota</taxon>
        <taxon>Clostridia</taxon>
        <taxon>Eubacteriales</taxon>
        <taxon>Clostridiaceae</taxon>
        <taxon>Crassaminicella</taxon>
    </lineage>
</organism>
<evidence type="ECO:0000313" key="4">
    <source>
        <dbReference type="Proteomes" id="UP000886818"/>
    </source>
</evidence>
<evidence type="ECO:0000313" key="3">
    <source>
        <dbReference type="EMBL" id="QXM06675.1"/>
    </source>
</evidence>
<dbReference type="Proteomes" id="UP000886818">
    <property type="component" value="Chromosome"/>
</dbReference>
<comment type="similarity">
    <text evidence="1">Belongs to the NAD(P)-dependent epimerase/dehydratase family.</text>
</comment>
<gene>
    <name evidence="3" type="ORF">KVH43_02845</name>
</gene>
<evidence type="ECO:0000256" key="1">
    <source>
        <dbReference type="ARBA" id="ARBA00007637"/>
    </source>
</evidence>
<reference evidence="3" key="1">
    <citation type="submission" date="2021-07" db="EMBL/GenBank/DDBJ databases">
        <title>Complete genome sequence of Crassaminicella sp. 143-21, isolated from a deep-sea hydrothermal vent.</title>
        <authorList>
            <person name="Li X."/>
        </authorList>
    </citation>
    <scope>NUCLEOTIDE SEQUENCE</scope>
    <source>
        <strain evidence="3">143-21</strain>
    </source>
</reference>
<sequence>MKVLVTGGAGFIGSHIVDKLVENGDEVIIIDNLSTGNMENINKKAVFYEADIRDKEIDKIFEVEKPEVVIHHAAQIDIQKSIKDPMFDGDVNIIGTINLLENCKKYKVRKIIYASSAAVYGTPKYLPVDEKHRVSPISYYGISKHTPEHYIKVYAELYGIKYTILRYANVYGIRQDPKGEGGVVSIFLDLLLNGKNPTIFGDGEQTRDYIYVEDIASANVKALKLADNEICNISTNKKTTVTELFNMMRDILKSECNAIYGDERKGDIKHSTLNNEKAMKLLDWEPGYSIGEGLTKTIEYYRLKREKNA</sequence>
<accession>A0ABX8RCA1</accession>
<dbReference type="RefSeq" id="WP_218283371.1">
    <property type="nucleotide sequence ID" value="NZ_CP078093.1"/>
</dbReference>
<evidence type="ECO:0000259" key="2">
    <source>
        <dbReference type="Pfam" id="PF01370"/>
    </source>
</evidence>
<name>A0ABX8RCA1_9CLOT</name>
<dbReference type="PANTHER" id="PTHR43000">
    <property type="entry name" value="DTDP-D-GLUCOSE 4,6-DEHYDRATASE-RELATED"/>
    <property type="match status" value="1"/>
</dbReference>
<dbReference type="EMBL" id="CP078093">
    <property type="protein sequence ID" value="QXM06675.1"/>
    <property type="molecule type" value="Genomic_DNA"/>
</dbReference>
<feature type="domain" description="NAD-dependent epimerase/dehydratase" evidence="2">
    <location>
        <begin position="3"/>
        <end position="233"/>
    </location>
</feature>